<sequence>CGTKNACGDLSALELGKRIHEYAVRNGLAYGMNGQGRDAVALFSDMLESGVVPDQIVFVSILSACSHSGRAGLVDEAYKFISQMTVKPSEQLWGALLSACQVYSNKSLGLVAADHLFQLVPEQAGYYVLLSNIYAKAGRWNEVTAVRSVMKSRGISKMPGCSNVEMGKRVHTFLVGDQSHPQTKEIYEELDGLVSKMKEAGYVPALHDVEEEDKFCFRISECVFVSTLDLLSMKTPSTIRRAPTNHWKERIWNQNAKGNRLTGVLFDTAQEKTF</sequence>
<feature type="non-terminal residue" evidence="2">
    <location>
        <position position="274"/>
    </location>
</feature>
<evidence type="ECO:0000313" key="3">
    <source>
        <dbReference type="Proteomes" id="UP000631114"/>
    </source>
</evidence>
<protein>
    <recommendedName>
        <fullName evidence="4">Pentatricopeptide repeat-containing protein</fullName>
    </recommendedName>
</protein>
<dbReference type="GO" id="GO:0009451">
    <property type="term" value="P:RNA modification"/>
    <property type="evidence" value="ECO:0007669"/>
    <property type="project" value="InterPro"/>
</dbReference>
<dbReference type="PANTHER" id="PTHR47926">
    <property type="entry name" value="PENTATRICOPEPTIDE REPEAT-CONTAINING PROTEIN"/>
    <property type="match status" value="1"/>
</dbReference>
<accession>A0A835IJG3</accession>
<keyword evidence="3" id="KW-1185">Reference proteome</keyword>
<evidence type="ECO:0000256" key="1">
    <source>
        <dbReference type="ARBA" id="ARBA00022737"/>
    </source>
</evidence>
<evidence type="ECO:0000313" key="2">
    <source>
        <dbReference type="EMBL" id="KAF9618906.1"/>
    </source>
</evidence>
<dbReference type="Pfam" id="PF01535">
    <property type="entry name" value="PPR"/>
    <property type="match status" value="1"/>
</dbReference>
<dbReference type="NCBIfam" id="TIGR00756">
    <property type="entry name" value="PPR"/>
    <property type="match status" value="1"/>
</dbReference>
<dbReference type="GO" id="GO:0003723">
    <property type="term" value="F:RNA binding"/>
    <property type="evidence" value="ECO:0007669"/>
    <property type="project" value="InterPro"/>
</dbReference>
<reference evidence="2 3" key="1">
    <citation type="submission" date="2020-10" db="EMBL/GenBank/DDBJ databases">
        <title>The Coptis chinensis genome and diversification of protoberbering-type alkaloids.</title>
        <authorList>
            <person name="Wang B."/>
            <person name="Shu S."/>
            <person name="Song C."/>
            <person name="Liu Y."/>
        </authorList>
    </citation>
    <scope>NUCLEOTIDE SEQUENCE [LARGE SCALE GENOMIC DNA]</scope>
    <source>
        <strain evidence="2">HL-2020</strain>
        <tissue evidence="2">Leaf</tissue>
    </source>
</reference>
<dbReference type="OrthoDB" id="185373at2759"/>
<keyword evidence="1" id="KW-0677">Repeat</keyword>
<organism evidence="2 3">
    <name type="scientific">Coptis chinensis</name>
    <dbReference type="NCBI Taxonomy" id="261450"/>
    <lineage>
        <taxon>Eukaryota</taxon>
        <taxon>Viridiplantae</taxon>
        <taxon>Streptophyta</taxon>
        <taxon>Embryophyta</taxon>
        <taxon>Tracheophyta</taxon>
        <taxon>Spermatophyta</taxon>
        <taxon>Magnoliopsida</taxon>
        <taxon>Ranunculales</taxon>
        <taxon>Ranunculaceae</taxon>
        <taxon>Coptidoideae</taxon>
        <taxon>Coptis</taxon>
    </lineage>
</organism>
<dbReference type="InterPro" id="IPR002885">
    <property type="entry name" value="PPR_rpt"/>
</dbReference>
<dbReference type="Pfam" id="PF20431">
    <property type="entry name" value="E_motif"/>
    <property type="match status" value="1"/>
</dbReference>
<dbReference type="EMBL" id="JADFTS010000002">
    <property type="protein sequence ID" value="KAF9618906.1"/>
    <property type="molecule type" value="Genomic_DNA"/>
</dbReference>
<dbReference type="InterPro" id="IPR046960">
    <property type="entry name" value="PPR_At4g14850-like_plant"/>
</dbReference>
<dbReference type="InterPro" id="IPR046849">
    <property type="entry name" value="E2_motif"/>
</dbReference>
<evidence type="ECO:0008006" key="4">
    <source>
        <dbReference type="Google" id="ProtNLM"/>
    </source>
</evidence>
<dbReference type="Proteomes" id="UP000631114">
    <property type="component" value="Unassembled WGS sequence"/>
</dbReference>
<gene>
    <name evidence="2" type="ORF">IFM89_002901</name>
</gene>
<dbReference type="AlphaFoldDB" id="A0A835IJG3"/>
<dbReference type="InterPro" id="IPR011990">
    <property type="entry name" value="TPR-like_helical_dom_sf"/>
</dbReference>
<dbReference type="PANTHER" id="PTHR47926:SF373">
    <property type="entry name" value="TETRATRICOPEPTIDE-LIKE HELICAL DOMAIN SUPERFAMILY, DYW DOMAIN-CONTAINING PROTEIN"/>
    <property type="match status" value="1"/>
</dbReference>
<comment type="caution">
    <text evidence="2">The sequence shown here is derived from an EMBL/GenBank/DDBJ whole genome shotgun (WGS) entry which is preliminary data.</text>
</comment>
<dbReference type="FunFam" id="1.25.40.10:FF:000158">
    <property type="entry name" value="pentatricopeptide repeat-containing protein At2g33680"/>
    <property type="match status" value="1"/>
</dbReference>
<name>A0A835IJG3_9MAGN</name>
<proteinExistence type="predicted"/>
<dbReference type="GO" id="GO:0099402">
    <property type="term" value="P:plant organ development"/>
    <property type="evidence" value="ECO:0007669"/>
    <property type="project" value="UniProtKB-ARBA"/>
</dbReference>
<dbReference type="Pfam" id="PF20430">
    <property type="entry name" value="Eplus_motif"/>
    <property type="match status" value="1"/>
</dbReference>
<dbReference type="InterPro" id="IPR046848">
    <property type="entry name" value="E_motif"/>
</dbReference>
<dbReference type="Gene3D" id="1.25.40.10">
    <property type="entry name" value="Tetratricopeptide repeat domain"/>
    <property type="match status" value="1"/>
</dbReference>